<feature type="region of interest" description="Disordered" evidence="12">
    <location>
        <begin position="168"/>
        <end position="192"/>
    </location>
</feature>
<dbReference type="GO" id="GO:0000139">
    <property type="term" value="C:Golgi membrane"/>
    <property type="evidence" value="ECO:0007669"/>
    <property type="project" value="UniProtKB-SubCell"/>
</dbReference>
<accession>A0A0C9ZXM0</accession>
<gene>
    <name evidence="14" type="ORF">CY34DRAFT_804907</name>
</gene>
<dbReference type="InParanoid" id="A0A0C9ZXM0"/>
<sequence>MVVLAASICTKGGKAVLSRQFHPMTRTHIESLLASFPKLIPTNSQHTSVETAQVRYVYQPLEDLYILLITNKASNILQDIDTLHLFARVVSDICRTADEREIQKQSFELLGAFDEIVSMGYREQVNLIQVRSILEMESHEEKIQDIIARNKEAEAKEELKRRARQLELQRREQQKRAAVSGSGGSSYLGGGMSGYSAVPQRFDAPEVPAARTASPAPASSARTPPFKGSGMKLGSKKTRQAELLDALGGELVSEELSAPPTPPIADPSPAPTNTRGSLPSITAESVHIVIKEQIDVSLMREGGVKSMEVKGDMNLQVSDPALAHIKLALPSPTTDFGSDLQFKQHPNVAKFVPGQKRIVALKDPSRAFPVGQALAVLKWRYAGRDESLVPLSINCWPSPSNDGTCEVNIEYELENENVTLHDVVISIPLPTGSYPSITTTTQGDYSINPATHSIDWSIPLVSTVERSGTLEFTAGGDDASMFFPVRVSFVGRGSIAGIGVDAVSRVDGAEDPAFSVDAVVTTGDYLVL</sequence>
<dbReference type="GO" id="GO:0006890">
    <property type="term" value="P:retrograde vesicle-mediated transport, Golgi to endoplasmic reticulum"/>
    <property type="evidence" value="ECO:0007669"/>
    <property type="project" value="UniProtKB-UniRule"/>
</dbReference>
<dbReference type="STRING" id="930992.A0A0C9ZXM0"/>
<evidence type="ECO:0000256" key="3">
    <source>
        <dbReference type="ARBA" id="ARBA00022448"/>
    </source>
</evidence>
<feature type="domain" description="MHD" evidence="13">
    <location>
        <begin position="283"/>
        <end position="528"/>
    </location>
</feature>
<dbReference type="InterPro" id="IPR028565">
    <property type="entry name" value="MHD"/>
</dbReference>
<dbReference type="AlphaFoldDB" id="A0A0C9ZXM0"/>
<dbReference type="InterPro" id="IPR022775">
    <property type="entry name" value="AP_mu_sigma_su"/>
</dbReference>
<evidence type="ECO:0000313" key="15">
    <source>
        <dbReference type="Proteomes" id="UP000054485"/>
    </source>
</evidence>
<dbReference type="Pfam" id="PF01217">
    <property type="entry name" value="Clat_adaptor_s"/>
    <property type="match status" value="1"/>
</dbReference>
<feature type="compositionally biased region" description="Gly residues" evidence="12">
    <location>
        <begin position="181"/>
        <end position="192"/>
    </location>
</feature>
<feature type="region of interest" description="Disordered" evidence="12">
    <location>
        <begin position="254"/>
        <end position="275"/>
    </location>
</feature>
<dbReference type="FunFam" id="3.30.450.60:FF:000003">
    <property type="entry name" value="Coatomer subunit delta"/>
    <property type="match status" value="1"/>
</dbReference>
<dbReference type="InterPro" id="IPR036168">
    <property type="entry name" value="AP2_Mu_C_sf"/>
</dbReference>
<evidence type="ECO:0000256" key="6">
    <source>
        <dbReference type="ARBA" id="ARBA00022927"/>
    </source>
</evidence>
<dbReference type="CDD" id="cd14830">
    <property type="entry name" value="Delta_COP_N"/>
    <property type="match status" value="1"/>
</dbReference>
<protein>
    <recommendedName>
        <fullName evidence="10">Coatomer subunit delta</fullName>
    </recommendedName>
</protein>
<evidence type="ECO:0000256" key="1">
    <source>
        <dbReference type="ARBA" id="ARBA00010516"/>
    </source>
</evidence>
<keyword evidence="3 10" id="KW-0813">Transport</keyword>
<dbReference type="SUPFAM" id="SSF49447">
    <property type="entry name" value="Second domain of Mu2 adaptin subunit (ap50) of ap2 adaptor"/>
    <property type="match status" value="1"/>
</dbReference>
<dbReference type="PANTHER" id="PTHR10121">
    <property type="entry name" value="COATOMER SUBUNIT DELTA"/>
    <property type="match status" value="1"/>
</dbReference>
<dbReference type="GO" id="GO:0030126">
    <property type="term" value="C:COPI vesicle coat"/>
    <property type="evidence" value="ECO:0007669"/>
    <property type="project" value="UniProtKB-UniRule"/>
</dbReference>
<keyword evidence="6 10" id="KW-0653">Protein transport</keyword>
<keyword evidence="9 10" id="KW-0968">Cytoplasmic vesicle</keyword>
<name>A0A0C9ZXM0_9AGAM</name>
<keyword evidence="5 10" id="KW-0931">ER-Golgi transport</keyword>
<dbReference type="OrthoDB" id="10266042at2759"/>
<dbReference type="InterPro" id="IPR011012">
    <property type="entry name" value="Longin-like_dom_sf"/>
</dbReference>
<reference evidence="15" key="2">
    <citation type="submission" date="2015-01" db="EMBL/GenBank/DDBJ databases">
        <title>Evolutionary Origins and Diversification of the Mycorrhizal Mutualists.</title>
        <authorList>
            <consortium name="DOE Joint Genome Institute"/>
            <consortium name="Mycorrhizal Genomics Consortium"/>
            <person name="Kohler A."/>
            <person name="Kuo A."/>
            <person name="Nagy L.G."/>
            <person name="Floudas D."/>
            <person name="Copeland A."/>
            <person name="Barry K.W."/>
            <person name="Cichocki N."/>
            <person name="Veneault-Fourrey C."/>
            <person name="LaButti K."/>
            <person name="Lindquist E.A."/>
            <person name="Lipzen A."/>
            <person name="Lundell T."/>
            <person name="Morin E."/>
            <person name="Murat C."/>
            <person name="Riley R."/>
            <person name="Ohm R."/>
            <person name="Sun H."/>
            <person name="Tunlid A."/>
            <person name="Henrissat B."/>
            <person name="Grigoriev I.V."/>
            <person name="Hibbett D.S."/>
            <person name="Martin F."/>
        </authorList>
    </citation>
    <scope>NUCLEOTIDE SEQUENCE [LARGE SCALE GENOMIC DNA]</scope>
    <source>
        <strain evidence="15">UH-Slu-Lm8-n1</strain>
    </source>
</reference>
<evidence type="ECO:0000256" key="10">
    <source>
        <dbReference type="RuleBase" id="RU364018"/>
    </source>
</evidence>
<dbReference type="GO" id="GO:0051645">
    <property type="term" value="P:Golgi localization"/>
    <property type="evidence" value="ECO:0007669"/>
    <property type="project" value="TreeGrafter"/>
</dbReference>
<comment type="subunit">
    <text evidence="2 10">Oligomeric complex that consists of at least the alpha, beta, beta', gamma, delta, epsilon and zeta subunits.</text>
</comment>
<dbReference type="Proteomes" id="UP000054485">
    <property type="component" value="Unassembled WGS sequence"/>
</dbReference>
<evidence type="ECO:0000256" key="9">
    <source>
        <dbReference type="ARBA" id="ARBA00023329"/>
    </source>
</evidence>
<evidence type="ECO:0000256" key="7">
    <source>
        <dbReference type="ARBA" id="ARBA00023034"/>
    </source>
</evidence>
<dbReference type="SUPFAM" id="SSF64356">
    <property type="entry name" value="SNARE-like"/>
    <property type="match status" value="1"/>
</dbReference>
<dbReference type="PROSITE" id="PS51072">
    <property type="entry name" value="MHD"/>
    <property type="match status" value="1"/>
</dbReference>
<organism evidence="14 15">
    <name type="scientific">Suillus luteus UH-Slu-Lm8-n1</name>
    <dbReference type="NCBI Taxonomy" id="930992"/>
    <lineage>
        <taxon>Eukaryota</taxon>
        <taxon>Fungi</taxon>
        <taxon>Dikarya</taxon>
        <taxon>Basidiomycota</taxon>
        <taxon>Agaricomycotina</taxon>
        <taxon>Agaricomycetes</taxon>
        <taxon>Agaricomycetidae</taxon>
        <taxon>Boletales</taxon>
        <taxon>Suillineae</taxon>
        <taxon>Suillaceae</taxon>
        <taxon>Suillus</taxon>
    </lineage>
</organism>
<dbReference type="Gene3D" id="3.30.450.60">
    <property type="match status" value="1"/>
</dbReference>
<evidence type="ECO:0000256" key="8">
    <source>
        <dbReference type="ARBA" id="ARBA00023136"/>
    </source>
</evidence>
<dbReference type="GO" id="GO:0015031">
    <property type="term" value="P:protein transport"/>
    <property type="evidence" value="ECO:0007669"/>
    <property type="project" value="UniProtKB-KW"/>
</dbReference>
<dbReference type="EMBL" id="KN835238">
    <property type="protein sequence ID" value="KIK42480.1"/>
    <property type="molecule type" value="Genomic_DNA"/>
</dbReference>
<evidence type="ECO:0000313" key="14">
    <source>
        <dbReference type="EMBL" id="KIK42480.1"/>
    </source>
</evidence>
<keyword evidence="4 10" id="KW-0963">Cytoplasm</keyword>
<dbReference type="CDD" id="cd09254">
    <property type="entry name" value="AP_delta-COPI_MHD"/>
    <property type="match status" value="1"/>
</dbReference>
<feature type="compositionally biased region" description="Low complexity" evidence="12">
    <location>
        <begin position="208"/>
        <end position="225"/>
    </location>
</feature>
<dbReference type="PANTHER" id="PTHR10121:SF0">
    <property type="entry name" value="COATOMER SUBUNIT DELTA"/>
    <property type="match status" value="1"/>
</dbReference>
<dbReference type="GO" id="GO:0006888">
    <property type="term" value="P:endoplasmic reticulum to Golgi vesicle-mediated transport"/>
    <property type="evidence" value="ECO:0007669"/>
    <property type="project" value="TreeGrafter"/>
</dbReference>
<dbReference type="InterPro" id="IPR027059">
    <property type="entry name" value="Coatomer_dsu"/>
</dbReference>
<evidence type="ECO:0000256" key="11">
    <source>
        <dbReference type="RuleBase" id="RU366052"/>
    </source>
</evidence>
<feature type="region of interest" description="Disordered" evidence="12">
    <location>
        <begin position="206"/>
        <end position="238"/>
    </location>
</feature>
<evidence type="ECO:0000256" key="4">
    <source>
        <dbReference type="ARBA" id="ARBA00022490"/>
    </source>
</evidence>
<keyword evidence="15" id="KW-1185">Reference proteome</keyword>
<evidence type="ECO:0000259" key="13">
    <source>
        <dbReference type="PROSITE" id="PS51072"/>
    </source>
</evidence>
<proteinExistence type="inferred from homology"/>
<evidence type="ECO:0000256" key="5">
    <source>
        <dbReference type="ARBA" id="ARBA00022892"/>
    </source>
</evidence>
<comment type="subcellular location">
    <subcellularLocation>
        <location evidence="10 11">Cytoplasm</location>
    </subcellularLocation>
    <subcellularLocation>
        <location evidence="10 11">Cytoplasmic vesicle</location>
        <location evidence="10 11">COPI-coated vesicle membrane</location>
        <topology evidence="10 11">Peripheral membrane protein</topology>
        <orientation evidence="10 11">Cytoplasmic side</orientation>
    </subcellularLocation>
    <subcellularLocation>
        <location evidence="10 11">Golgi apparatus membrane</location>
        <topology evidence="10 11">Peripheral membrane protein</topology>
        <orientation evidence="10 11">Cytoplasmic side</orientation>
    </subcellularLocation>
</comment>
<dbReference type="Gene3D" id="2.60.40.1170">
    <property type="entry name" value="Mu homology domain, subdomain B"/>
    <property type="match status" value="1"/>
</dbReference>
<keyword evidence="8 10" id="KW-0472">Membrane</keyword>
<keyword evidence="7 10" id="KW-0333">Golgi apparatus</keyword>
<comment type="function">
    <text evidence="10">The coatomer is a cytosolic protein complex that binds to dilysine motifs and reversibly associates with Golgi non-clathrin-coated vesicles, which further mediate biosynthetic protein transport from the ER, via the Golgi up to the trans Golgi network. Coatomer complex is required for budding from Golgi membranes, and is essential for the retrograde Golgi-to-ER transport of dilysine-tagged proteins.</text>
</comment>
<reference evidence="14 15" key="1">
    <citation type="submission" date="2014-04" db="EMBL/GenBank/DDBJ databases">
        <authorList>
            <consortium name="DOE Joint Genome Institute"/>
            <person name="Kuo A."/>
            <person name="Ruytinx J."/>
            <person name="Rineau F."/>
            <person name="Colpaert J."/>
            <person name="Kohler A."/>
            <person name="Nagy L.G."/>
            <person name="Floudas D."/>
            <person name="Copeland A."/>
            <person name="Barry K.W."/>
            <person name="Cichocki N."/>
            <person name="Veneault-Fourrey C."/>
            <person name="LaButti K."/>
            <person name="Lindquist E.A."/>
            <person name="Lipzen A."/>
            <person name="Lundell T."/>
            <person name="Morin E."/>
            <person name="Murat C."/>
            <person name="Sun H."/>
            <person name="Tunlid A."/>
            <person name="Henrissat B."/>
            <person name="Grigoriev I.V."/>
            <person name="Hibbett D.S."/>
            <person name="Martin F."/>
            <person name="Nordberg H.P."/>
            <person name="Cantor M.N."/>
            <person name="Hua S.X."/>
        </authorList>
    </citation>
    <scope>NUCLEOTIDE SEQUENCE [LARGE SCALE GENOMIC DNA]</scope>
    <source>
        <strain evidence="14 15">UH-Slu-Lm8-n1</strain>
    </source>
</reference>
<evidence type="ECO:0000256" key="12">
    <source>
        <dbReference type="SAM" id="MobiDB-lite"/>
    </source>
</evidence>
<dbReference type="Pfam" id="PF00928">
    <property type="entry name" value="Adap_comp_sub"/>
    <property type="match status" value="1"/>
</dbReference>
<evidence type="ECO:0000256" key="2">
    <source>
        <dbReference type="ARBA" id="ARBA00011775"/>
    </source>
</evidence>
<comment type="similarity">
    <text evidence="1 10">Belongs to the adaptor complexes medium subunit family. Delta-COP subfamily.</text>
</comment>
<dbReference type="HOGENOM" id="CLU_019988_3_0_1"/>
<feature type="compositionally biased region" description="Pro residues" evidence="12">
    <location>
        <begin position="259"/>
        <end position="270"/>
    </location>
</feature>